<reference evidence="8" key="1">
    <citation type="journal article" date="2019" name="Int. J. Syst. Evol. Microbiol.">
        <title>The Global Catalogue of Microorganisms (GCM) 10K type strain sequencing project: providing services to taxonomists for standard genome sequencing and annotation.</title>
        <authorList>
            <consortium name="The Broad Institute Genomics Platform"/>
            <consortium name="The Broad Institute Genome Sequencing Center for Infectious Disease"/>
            <person name="Wu L."/>
            <person name="Ma J."/>
        </authorList>
    </citation>
    <scope>NUCLEOTIDE SEQUENCE [LARGE SCALE GENOMIC DNA]</scope>
    <source>
        <strain evidence="8">CCM 7043</strain>
    </source>
</reference>
<dbReference type="SUPFAM" id="SSF46689">
    <property type="entry name" value="Homeodomain-like"/>
    <property type="match status" value="1"/>
</dbReference>
<evidence type="ECO:0000313" key="7">
    <source>
        <dbReference type="EMBL" id="MFD2026124.1"/>
    </source>
</evidence>
<evidence type="ECO:0000256" key="1">
    <source>
        <dbReference type="ARBA" id="ARBA00023015"/>
    </source>
</evidence>
<feature type="compositionally biased region" description="Polar residues" evidence="5">
    <location>
        <begin position="13"/>
        <end position="23"/>
    </location>
</feature>
<evidence type="ECO:0000256" key="3">
    <source>
        <dbReference type="ARBA" id="ARBA00023163"/>
    </source>
</evidence>
<keyword evidence="8" id="KW-1185">Reference proteome</keyword>
<keyword evidence="2 4" id="KW-0238">DNA-binding</keyword>
<dbReference type="InterPro" id="IPR050109">
    <property type="entry name" value="HTH-type_TetR-like_transc_reg"/>
</dbReference>
<dbReference type="RefSeq" id="WP_377200813.1">
    <property type="nucleotide sequence ID" value="NZ_JBHUHF010000001.1"/>
</dbReference>
<evidence type="ECO:0000313" key="8">
    <source>
        <dbReference type="Proteomes" id="UP001597338"/>
    </source>
</evidence>
<evidence type="ECO:0000259" key="6">
    <source>
        <dbReference type="PROSITE" id="PS50977"/>
    </source>
</evidence>
<sequence>MVKLSRRARGSAVATSTGSSPTLRSDARRNVDRIRVAAVKVFREQGLSAPLEEVAAAAHVSKATIFNRLGGRVGLIDAVLDDVVAGELRSVIEDARSVADVQERIRSYVGAIRDLQYRLPAVNDVLLQEFPDSEPLMALCHVGGAFHDDLVAEGHAAGVLVHGFTPGDFHALTIDNALALKYGGRPSRADYDRRTAFVLGGICRPVQRLPGSAAERS</sequence>
<keyword evidence="3" id="KW-0804">Transcription</keyword>
<feature type="DNA-binding region" description="H-T-H motif" evidence="4">
    <location>
        <begin position="50"/>
        <end position="69"/>
    </location>
</feature>
<proteinExistence type="predicted"/>
<dbReference type="EMBL" id="JBHUHF010000001">
    <property type="protein sequence ID" value="MFD2026124.1"/>
    <property type="molecule type" value="Genomic_DNA"/>
</dbReference>
<evidence type="ECO:0000256" key="2">
    <source>
        <dbReference type="ARBA" id="ARBA00023125"/>
    </source>
</evidence>
<dbReference type="Gene3D" id="1.10.357.10">
    <property type="entry name" value="Tetracycline Repressor, domain 2"/>
    <property type="match status" value="1"/>
</dbReference>
<dbReference type="Proteomes" id="UP001597338">
    <property type="component" value="Unassembled WGS sequence"/>
</dbReference>
<dbReference type="InterPro" id="IPR001647">
    <property type="entry name" value="HTH_TetR"/>
</dbReference>
<protein>
    <submittedName>
        <fullName evidence="7">TetR/AcrR family transcriptional regulator</fullName>
    </submittedName>
</protein>
<feature type="domain" description="HTH tetR-type" evidence="6">
    <location>
        <begin position="28"/>
        <end position="87"/>
    </location>
</feature>
<dbReference type="Pfam" id="PF00440">
    <property type="entry name" value="TetR_N"/>
    <property type="match status" value="1"/>
</dbReference>
<dbReference type="PROSITE" id="PS50977">
    <property type="entry name" value="HTH_TETR_2"/>
    <property type="match status" value="1"/>
</dbReference>
<comment type="caution">
    <text evidence="7">The sequence shown here is derived from an EMBL/GenBank/DDBJ whole genome shotgun (WGS) entry which is preliminary data.</text>
</comment>
<dbReference type="PANTHER" id="PTHR30055:SF234">
    <property type="entry name" value="HTH-TYPE TRANSCRIPTIONAL REGULATOR BETI"/>
    <property type="match status" value="1"/>
</dbReference>
<name>A0ABW4V8J0_9MICO</name>
<dbReference type="InterPro" id="IPR009057">
    <property type="entry name" value="Homeodomain-like_sf"/>
</dbReference>
<evidence type="ECO:0000256" key="5">
    <source>
        <dbReference type="SAM" id="MobiDB-lite"/>
    </source>
</evidence>
<accession>A0ABW4V8J0</accession>
<dbReference type="PANTHER" id="PTHR30055">
    <property type="entry name" value="HTH-TYPE TRANSCRIPTIONAL REGULATOR RUTR"/>
    <property type="match status" value="1"/>
</dbReference>
<feature type="region of interest" description="Disordered" evidence="5">
    <location>
        <begin position="1"/>
        <end position="25"/>
    </location>
</feature>
<organism evidence="7 8">
    <name type="scientific">Promicromonospora aerolata</name>
    <dbReference type="NCBI Taxonomy" id="195749"/>
    <lineage>
        <taxon>Bacteria</taxon>
        <taxon>Bacillati</taxon>
        <taxon>Actinomycetota</taxon>
        <taxon>Actinomycetes</taxon>
        <taxon>Micrococcales</taxon>
        <taxon>Promicromonosporaceae</taxon>
        <taxon>Promicromonospora</taxon>
    </lineage>
</organism>
<keyword evidence="1" id="KW-0805">Transcription regulation</keyword>
<evidence type="ECO:0000256" key="4">
    <source>
        <dbReference type="PROSITE-ProRule" id="PRU00335"/>
    </source>
</evidence>
<gene>
    <name evidence="7" type="ORF">ACFSL2_11455</name>
</gene>